<sequence>MPRGAQWVLAWNSPADPAPDLPLLQGWQVSSLGDRARVDQALVTVAFLADGGNSGEAQLVARAMLGDTVLGELVLNVTRQGW</sequence>
<reference evidence="1 2" key="1">
    <citation type="submission" date="2020-07" db="EMBL/GenBank/DDBJ databases">
        <authorList>
            <person name="Maaloum M."/>
        </authorList>
    </citation>
    <scope>NUCLEOTIDE SEQUENCE [LARGE SCALE GENOMIC DNA]</scope>
    <source>
        <strain evidence="1 2">GCS-AN-3</strain>
    </source>
</reference>
<dbReference type="RefSeq" id="WP_180549409.1">
    <property type="nucleotide sequence ID" value="NZ_JACCKX010000001.1"/>
</dbReference>
<evidence type="ECO:0000313" key="2">
    <source>
        <dbReference type="Proteomes" id="UP000589716"/>
    </source>
</evidence>
<organism evidence="1 2">
    <name type="scientific">Ottowia beijingensis</name>
    <dbReference type="NCBI Taxonomy" id="1207057"/>
    <lineage>
        <taxon>Bacteria</taxon>
        <taxon>Pseudomonadati</taxon>
        <taxon>Pseudomonadota</taxon>
        <taxon>Betaproteobacteria</taxon>
        <taxon>Burkholderiales</taxon>
        <taxon>Comamonadaceae</taxon>
        <taxon>Ottowia</taxon>
    </lineage>
</organism>
<dbReference type="AlphaFoldDB" id="A0A853IT59"/>
<gene>
    <name evidence="1" type="ORF">H0I39_02065</name>
</gene>
<proteinExistence type="predicted"/>
<comment type="caution">
    <text evidence="1">The sequence shown here is derived from an EMBL/GenBank/DDBJ whole genome shotgun (WGS) entry which is preliminary data.</text>
</comment>
<dbReference type="EMBL" id="JACCKX010000001">
    <property type="protein sequence ID" value="NZA00874.1"/>
    <property type="molecule type" value="Genomic_DNA"/>
</dbReference>
<name>A0A853IT59_9BURK</name>
<protein>
    <submittedName>
        <fullName evidence="1">Uncharacterized protein</fullName>
    </submittedName>
</protein>
<evidence type="ECO:0000313" key="1">
    <source>
        <dbReference type="EMBL" id="NZA00874.1"/>
    </source>
</evidence>
<dbReference type="Proteomes" id="UP000589716">
    <property type="component" value="Unassembled WGS sequence"/>
</dbReference>
<accession>A0A853IT59</accession>
<keyword evidence="2" id="KW-1185">Reference proteome</keyword>